<gene>
    <name evidence="12" type="ORF">R1flu_003078</name>
</gene>
<evidence type="ECO:0000256" key="9">
    <source>
        <dbReference type="SAM" id="SignalP"/>
    </source>
</evidence>
<protein>
    <recommendedName>
        <fullName evidence="14">Leucine-rich repeat-containing N-terminal plant-type domain-containing protein</fullName>
    </recommendedName>
</protein>
<evidence type="ECO:0000256" key="3">
    <source>
        <dbReference type="ARBA" id="ARBA00022729"/>
    </source>
</evidence>
<keyword evidence="7" id="KW-0472">Membrane</keyword>
<dbReference type="PANTHER" id="PTHR48056">
    <property type="entry name" value="LRR RECEPTOR-LIKE SERINE/THREONINE-PROTEIN KINASE-RELATED"/>
    <property type="match status" value="1"/>
</dbReference>
<dbReference type="EMBL" id="JBHFFA010000006">
    <property type="protein sequence ID" value="KAL2622873.1"/>
    <property type="molecule type" value="Genomic_DNA"/>
</dbReference>
<evidence type="ECO:0008006" key="14">
    <source>
        <dbReference type="Google" id="ProtNLM"/>
    </source>
</evidence>
<dbReference type="InterPro" id="IPR055414">
    <property type="entry name" value="LRR_R13L4/SHOC2-like"/>
</dbReference>
<evidence type="ECO:0000259" key="10">
    <source>
        <dbReference type="Pfam" id="PF08263"/>
    </source>
</evidence>
<dbReference type="GO" id="GO:0016020">
    <property type="term" value="C:membrane"/>
    <property type="evidence" value="ECO:0007669"/>
    <property type="project" value="UniProtKB-SubCell"/>
</dbReference>
<keyword evidence="4" id="KW-0677">Repeat</keyword>
<keyword evidence="6" id="KW-0067">ATP-binding</keyword>
<evidence type="ECO:0000256" key="2">
    <source>
        <dbReference type="ARBA" id="ARBA00022614"/>
    </source>
</evidence>
<name>A0ABD1Y7Y8_9MARC</name>
<comment type="subcellular location">
    <subcellularLocation>
        <location evidence="1">Membrane</location>
        <topology evidence="1">Single-pass membrane protein</topology>
    </subcellularLocation>
</comment>
<keyword evidence="8" id="KW-0325">Glycoprotein</keyword>
<dbReference type="FunFam" id="3.80.10.10:FF:000095">
    <property type="entry name" value="LRR receptor-like serine/threonine-protein kinase GSO1"/>
    <property type="match status" value="1"/>
</dbReference>
<dbReference type="Proteomes" id="UP001605036">
    <property type="component" value="Unassembled WGS sequence"/>
</dbReference>
<keyword evidence="5" id="KW-0547">Nucleotide-binding</keyword>
<dbReference type="InterPro" id="IPR050647">
    <property type="entry name" value="Plant_LRR-RLKs"/>
</dbReference>
<feature type="signal peptide" evidence="9">
    <location>
        <begin position="1"/>
        <end position="24"/>
    </location>
</feature>
<keyword evidence="3 9" id="KW-0732">Signal</keyword>
<dbReference type="Pfam" id="PF23598">
    <property type="entry name" value="LRR_14"/>
    <property type="match status" value="1"/>
</dbReference>
<feature type="domain" description="Disease resistance R13L4/SHOC-2-like LRR" evidence="11">
    <location>
        <begin position="187"/>
        <end position="320"/>
    </location>
</feature>
<dbReference type="PANTHER" id="PTHR48056:SF81">
    <property type="entry name" value="RECEPTOR PROTEIN-TYROSINE KINASE CEPR1"/>
    <property type="match status" value="1"/>
</dbReference>
<keyword evidence="2" id="KW-0433">Leucine-rich repeat</keyword>
<keyword evidence="13" id="KW-1185">Reference proteome</keyword>
<evidence type="ECO:0000256" key="1">
    <source>
        <dbReference type="ARBA" id="ARBA00004167"/>
    </source>
</evidence>
<dbReference type="Gene3D" id="3.80.10.10">
    <property type="entry name" value="Ribonuclease Inhibitor"/>
    <property type="match status" value="3"/>
</dbReference>
<proteinExistence type="predicted"/>
<dbReference type="SMART" id="SM00369">
    <property type="entry name" value="LRR_TYP"/>
    <property type="match status" value="5"/>
</dbReference>
<evidence type="ECO:0000256" key="5">
    <source>
        <dbReference type="ARBA" id="ARBA00022741"/>
    </source>
</evidence>
<evidence type="ECO:0000313" key="13">
    <source>
        <dbReference type="Proteomes" id="UP001605036"/>
    </source>
</evidence>
<organism evidence="12 13">
    <name type="scientific">Riccia fluitans</name>
    <dbReference type="NCBI Taxonomy" id="41844"/>
    <lineage>
        <taxon>Eukaryota</taxon>
        <taxon>Viridiplantae</taxon>
        <taxon>Streptophyta</taxon>
        <taxon>Embryophyta</taxon>
        <taxon>Marchantiophyta</taxon>
        <taxon>Marchantiopsida</taxon>
        <taxon>Marchantiidae</taxon>
        <taxon>Marchantiales</taxon>
        <taxon>Ricciaceae</taxon>
        <taxon>Riccia</taxon>
    </lineage>
</organism>
<dbReference type="Pfam" id="PF00560">
    <property type="entry name" value="LRR_1"/>
    <property type="match status" value="5"/>
</dbReference>
<dbReference type="InterPro" id="IPR001611">
    <property type="entry name" value="Leu-rich_rpt"/>
</dbReference>
<evidence type="ECO:0000259" key="11">
    <source>
        <dbReference type="Pfam" id="PF23598"/>
    </source>
</evidence>
<evidence type="ECO:0000256" key="7">
    <source>
        <dbReference type="ARBA" id="ARBA00023136"/>
    </source>
</evidence>
<sequence>MGVFKSLWAVTVLILSIYLSGCEAQECNANDKKALLKFKAGFISQAGWFWDTWDAGTSCCQWLGVNCTTSGRVQGLTINNPWSRHGPSSIAERDPTYEGAVGATLGDLSELRALELSEIMFNGPMPNTFGKMKKLEELKLFYNNFSGSLSPSIGGATSLKSLTVDGSGYTVTFPNISPASIPTTFCQLKNLRTLVLTSFRLNGKIPECLCKLGQLKDLDLNGNELKGGIPDCISSNLRKLESLILTSNRLVGEIPSSIGHLRSLISLNLNDNKFCGSIPKEIGNLVHLQNLGLANNSLSGPIPASLGNLVELNSLDLKFNSLTRIPPEVGKLARISTFVISNNQLQGKLPPEIGNCGNQGYGVYMEISNNKLLGSIPDVFGRGNINIFFAHHNQFTGGFPLSLAMVGDVDVSYNRLSDPKPVGTLPADPKIYYLRLSHNLFSGSPPSWLENLVTIAKPSNLEMFENKFTGPVPAYFFSGSNAFGNLNASHNWFTGPLPSITTATVSSIDLSHNRISGSVTSNFFGALLNTTYFMDLSFNRLTGPLPENSGDFQMIYYMDLSDNKLSGEVPDTIEKMPTLSYLDLSDNNFTGRVPSKKPSHPLLMSA</sequence>
<dbReference type="Pfam" id="PF08263">
    <property type="entry name" value="LRRNT_2"/>
    <property type="match status" value="1"/>
</dbReference>
<evidence type="ECO:0000256" key="8">
    <source>
        <dbReference type="ARBA" id="ARBA00023180"/>
    </source>
</evidence>
<feature type="chain" id="PRO_5044874248" description="Leucine-rich repeat-containing N-terminal plant-type domain-containing protein" evidence="9">
    <location>
        <begin position="25"/>
        <end position="606"/>
    </location>
</feature>
<feature type="domain" description="Leucine-rich repeat-containing N-terminal plant-type" evidence="10">
    <location>
        <begin position="29"/>
        <end position="68"/>
    </location>
</feature>
<dbReference type="SUPFAM" id="SSF52058">
    <property type="entry name" value="L domain-like"/>
    <property type="match status" value="3"/>
</dbReference>
<dbReference type="InterPro" id="IPR003591">
    <property type="entry name" value="Leu-rich_rpt_typical-subtyp"/>
</dbReference>
<dbReference type="GO" id="GO:0005524">
    <property type="term" value="F:ATP binding"/>
    <property type="evidence" value="ECO:0007669"/>
    <property type="project" value="UniProtKB-KW"/>
</dbReference>
<evidence type="ECO:0000313" key="12">
    <source>
        <dbReference type="EMBL" id="KAL2622873.1"/>
    </source>
</evidence>
<reference evidence="12 13" key="1">
    <citation type="submission" date="2024-09" db="EMBL/GenBank/DDBJ databases">
        <title>Chromosome-scale assembly of Riccia fluitans.</title>
        <authorList>
            <person name="Paukszto L."/>
            <person name="Sawicki J."/>
            <person name="Karawczyk K."/>
            <person name="Piernik-Szablinska J."/>
            <person name="Szczecinska M."/>
            <person name="Mazdziarz M."/>
        </authorList>
    </citation>
    <scope>NUCLEOTIDE SEQUENCE [LARGE SCALE GENOMIC DNA]</scope>
    <source>
        <strain evidence="12">Rf_01</strain>
        <tissue evidence="12">Aerial parts of the thallus</tissue>
    </source>
</reference>
<evidence type="ECO:0000256" key="4">
    <source>
        <dbReference type="ARBA" id="ARBA00022737"/>
    </source>
</evidence>
<comment type="caution">
    <text evidence="12">The sequence shown here is derived from an EMBL/GenBank/DDBJ whole genome shotgun (WGS) entry which is preliminary data.</text>
</comment>
<dbReference type="InterPro" id="IPR013210">
    <property type="entry name" value="LRR_N_plant-typ"/>
</dbReference>
<dbReference type="InterPro" id="IPR032675">
    <property type="entry name" value="LRR_dom_sf"/>
</dbReference>
<accession>A0ABD1Y7Y8</accession>
<dbReference type="AlphaFoldDB" id="A0ABD1Y7Y8"/>
<evidence type="ECO:0000256" key="6">
    <source>
        <dbReference type="ARBA" id="ARBA00022840"/>
    </source>
</evidence>